<dbReference type="PANTHER" id="PTHR44688">
    <property type="entry name" value="DNA-BINDING TRANSCRIPTIONAL ACTIVATOR DEVR_DOSR"/>
    <property type="match status" value="1"/>
</dbReference>
<keyword evidence="1" id="KW-0805">Transcription regulation</keyword>
<gene>
    <name evidence="5" type="ORF">OW729_08065</name>
</gene>
<dbReference type="SUPFAM" id="SSF46894">
    <property type="entry name" value="C-terminal effector domain of the bipartite response regulators"/>
    <property type="match status" value="1"/>
</dbReference>
<dbReference type="PANTHER" id="PTHR44688:SF16">
    <property type="entry name" value="DNA-BINDING TRANSCRIPTIONAL ACTIVATOR DEVR_DOSR"/>
    <property type="match status" value="1"/>
</dbReference>
<dbReference type="Gene3D" id="1.10.10.10">
    <property type="entry name" value="Winged helix-like DNA-binding domain superfamily/Winged helix DNA-binding domain"/>
    <property type="match status" value="1"/>
</dbReference>
<dbReference type="EMBL" id="JAPQFJ010000006">
    <property type="protein sequence ID" value="MCY6958555.1"/>
    <property type="molecule type" value="Genomic_DNA"/>
</dbReference>
<keyword evidence="6" id="KW-1185">Reference proteome</keyword>
<dbReference type="InterPro" id="IPR036388">
    <property type="entry name" value="WH-like_DNA-bd_sf"/>
</dbReference>
<evidence type="ECO:0000259" key="4">
    <source>
        <dbReference type="PROSITE" id="PS50043"/>
    </source>
</evidence>
<dbReference type="SMART" id="SM00421">
    <property type="entry name" value="HTH_LUXR"/>
    <property type="match status" value="1"/>
</dbReference>
<name>A0ABT4D8C8_9CLOT</name>
<keyword evidence="3" id="KW-0804">Transcription</keyword>
<evidence type="ECO:0000256" key="3">
    <source>
        <dbReference type="ARBA" id="ARBA00023163"/>
    </source>
</evidence>
<protein>
    <submittedName>
        <fullName evidence="5">LuxR C-terminal-related transcriptional regulator</fullName>
    </submittedName>
</protein>
<evidence type="ECO:0000256" key="1">
    <source>
        <dbReference type="ARBA" id="ARBA00023015"/>
    </source>
</evidence>
<feature type="domain" description="HTH luxR-type" evidence="4">
    <location>
        <begin position="289"/>
        <end position="355"/>
    </location>
</feature>
<dbReference type="PRINTS" id="PR00038">
    <property type="entry name" value="HTHLUXR"/>
</dbReference>
<proteinExistence type="predicted"/>
<dbReference type="Pfam" id="PF00196">
    <property type="entry name" value="GerE"/>
    <property type="match status" value="1"/>
</dbReference>
<reference evidence="5" key="1">
    <citation type="submission" date="2022-12" db="EMBL/GenBank/DDBJ databases">
        <title>Clostridium sp. nov., isolated from industrial wastewater.</title>
        <authorList>
            <person name="Jiayan W."/>
        </authorList>
    </citation>
    <scope>NUCLEOTIDE SEQUENCE</scope>
    <source>
        <strain evidence="5">ZC22-4</strain>
    </source>
</reference>
<dbReference type="SUPFAM" id="SSF55781">
    <property type="entry name" value="GAF domain-like"/>
    <property type="match status" value="1"/>
</dbReference>
<accession>A0ABT4D8C8</accession>
<evidence type="ECO:0000313" key="6">
    <source>
        <dbReference type="Proteomes" id="UP001144612"/>
    </source>
</evidence>
<dbReference type="PROSITE" id="PS00622">
    <property type="entry name" value="HTH_LUXR_1"/>
    <property type="match status" value="1"/>
</dbReference>
<sequence>MNTQISNKDYDKILEFTFQLQEMNYNFTGNVLSSLSQIFEFYHLTFLLFDRNLNIKSLEGLNMNDSLFLTYKDYYHKTDIFYPEKYINYHSNSSILITDLMPYKEYEKTEYYRDFLSNQNLYFEIALPLKSNNKLLGGIGIFKGKDDKFFTKQEVSILNTINKLISYKLVNILTIDKMAMEKQILKECMKQPSSAIIILDSEYKIFHYNNSLKEICCKITKEMSFSNALQKLKTIIAANTINSMTNNNYMDIQLNSYNLKIISTALPSVINRFETFYIVYVDKISNFEEMFPQKYNLTKRESEITSLILEGYTNKEISSKLFISPHTVKTHVENIFKKVNVNNRISLISKANNFSDKKID</sequence>
<dbReference type="InterPro" id="IPR029016">
    <property type="entry name" value="GAF-like_dom_sf"/>
</dbReference>
<dbReference type="PROSITE" id="PS50043">
    <property type="entry name" value="HTH_LUXR_2"/>
    <property type="match status" value="1"/>
</dbReference>
<dbReference type="Gene3D" id="3.30.450.40">
    <property type="match status" value="1"/>
</dbReference>
<dbReference type="CDD" id="cd06170">
    <property type="entry name" value="LuxR_C_like"/>
    <property type="match status" value="1"/>
</dbReference>
<dbReference type="RefSeq" id="WP_268060967.1">
    <property type="nucleotide sequence ID" value="NZ_JAPQFJ010000006.1"/>
</dbReference>
<dbReference type="InterPro" id="IPR016032">
    <property type="entry name" value="Sig_transdc_resp-reg_C-effctor"/>
</dbReference>
<organism evidence="5 6">
    <name type="scientific">Clostridium brassicae</name>
    <dbReference type="NCBI Taxonomy" id="2999072"/>
    <lineage>
        <taxon>Bacteria</taxon>
        <taxon>Bacillati</taxon>
        <taxon>Bacillota</taxon>
        <taxon>Clostridia</taxon>
        <taxon>Eubacteriales</taxon>
        <taxon>Clostridiaceae</taxon>
        <taxon>Clostridium</taxon>
    </lineage>
</organism>
<dbReference type="Proteomes" id="UP001144612">
    <property type="component" value="Unassembled WGS sequence"/>
</dbReference>
<keyword evidence="2" id="KW-0238">DNA-binding</keyword>
<dbReference type="InterPro" id="IPR000792">
    <property type="entry name" value="Tscrpt_reg_LuxR_C"/>
</dbReference>
<evidence type="ECO:0000313" key="5">
    <source>
        <dbReference type="EMBL" id="MCY6958555.1"/>
    </source>
</evidence>
<evidence type="ECO:0000256" key="2">
    <source>
        <dbReference type="ARBA" id="ARBA00023125"/>
    </source>
</evidence>
<comment type="caution">
    <text evidence="5">The sequence shown here is derived from an EMBL/GenBank/DDBJ whole genome shotgun (WGS) entry which is preliminary data.</text>
</comment>